<feature type="region of interest" description="Disordered" evidence="1">
    <location>
        <begin position="32"/>
        <end position="77"/>
    </location>
</feature>
<dbReference type="Pfam" id="PF07530">
    <property type="entry name" value="PRE_C2HC"/>
    <property type="match status" value="1"/>
</dbReference>
<name>A0A6G0U2V5_APHGL</name>
<feature type="compositionally biased region" description="Low complexity" evidence="1">
    <location>
        <begin position="388"/>
        <end position="397"/>
    </location>
</feature>
<feature type="compositionally biased region" description="Polar residues" evidence="1">
    <location>
        <begin position="32"/>
        <end position="52"/>
    </location>
</feature>
<dbReference type="Pfam" id="PF14529">
    <property type="entry name" value="Exo_endo_phos_2"/>
    <property type="match status" value="1"/>
</dbReference>
<evidence type="ECO:0000313" key="3">
    <source>
        <dbReference type="EMBL" id="KAE9542622.1"/>
    </source>
</evidence>
<dbReference type="SMART" id="SM00596">
    <property type="entry name" value="PRE_C2HC"/>
    <property type="match status" value="1"/>
</dbReference>
<dbReference type="Gene3D" id="3.60.10.10">
    <property type="entry name" value="Endonuclease/exonuclease/phosphatase"/>
    <property type="match status" value="1"/>
</dbReference>
<dbReference type="SUPFAM" id="SSF56219">
    <property type="entry name" value="DNase I-like"/>
    <property type="match status" value="1"/>
</dbReference>
<dbReference type="PANTHER" id="PTHR33273">
    <property type="entry name" value="DOMAIN-CONTAINING PROTEIN, PUTATIVE-RELATED"/>
    <property type="match status" value="1"/>
</dbReference>
<accession>A0A6G0U2V5</accession>
<organism evidence="3 4">
    <name type="scientific">Aphis glycines</name>
    <name type="common">Soybean aphid</name>
    <dbReference type="NCBI Taxonomy" id="307491"/>
    <lineage>
        <taxon>Eukaryota</taxon>
        <taxon>Metazoa</taxon>
        <taxon>Ecdysozoa</taxon>
        <taxon>Arthropoda</taxon>
        <taxon>Hexapoda</taxon>
        <taxon>Insecta</taxon>
        <taxon>Pterygota</taxon>
        <taxon>Neoptera</taxon>
        <taxon>Paraneoptera</taxon>
        <taxon>Hemiptera</taxon>
        <taxon>Sternorrhyncha</taxon>
        <taxon>Aphidomorpha</taxon>
        <taxon>Aphidoidea</taxon>
        <taxon>Aphididae</taxon>
        <taxon>Aphidini</taxon>
        <taxon>Aphis</taxon>
        <taxon>Aphis</taxon>
    </lineage>
</organism>
<feature type="compositionally biased region" description="Low complexity" evidence="1">
    <location>
        <begin position="63"/>
        <end position="73"/>
    </location>
</feature>
<reference evidence="3 4" key="1">
    <citation type="submission" date="2019-08" db="EMBL/GenBank/DDBJ databases">
        <title>The genome of the soybean aphid Biotype 1, its phylome, world population structure and adaptation to the North American continent.</title>
        <authorList>
            <person name="Giordano R."/>
            <person name="Donthu R.K."/>
            <person name="Hernandez A.G."/>
            <person name="Wright C.L."/>
            <person name="Zimin A.V."/>
        </authorList>
    </citation>
    <scope>NUCLEOTIDE SEQUENCE [LARGE SCALE GENOMIC DNA]</scope>
    <source>
        <tissue evidence="3">Whole aphids</tissue>
    </source>
</reference>
<dbReference type="InterPro" id="IPR036691">
    <property type="entry name" value="Endo/exonu/phosph_ase_sf"/>
</dbReference>
<evidence type="ECO:0000313" key="4">
    <source>
        <dbReference type="Proteomes" id="UP000475862"/>
    </source>
</evidence>
<dbReference type="InterPro" id="IPR006579">
    <property type="entry name" value="Pre_C2HC_dom"/>
</dbReference>
<feature type="region of interest" description="Disordered" evidence="1">
    <location>
        <begin position="380"/>
        <end position="402"/>
    </location>
</feature>
<dbReference type="Proteomes" id="UP000475862">
    <property type="component" value="Unassembled WGS sequence"/>
</dbReference>
<evidence type="ECO:0000259" key="2">
    <source>
        <dbReference type="SMART" id="SM00596"/>
    </source>
</evidence>
<dbReference type="InterPro" id="IPR005135">
    <property type="entry name" value="Endo/exonuclease/phosphatase"/>
</dbReference>
<dbReference type="OrthoDB" id="7474049at2759"/>
<feature type="domain" description="Pre-C2HC" evidence="2">
    <location>
        <begin position="206"/>
        <end position="274"/>
    </location>
</feature>
<proteinExistence type="predicted"/>
<evidence type="ECO:0000256" key="1">
    <source>
        <dbReference type="SAM" id="MobiDB-lite"/>
    </source>
</evidence>
<sequence>MSLFPNKNNNKNKNANIQVGRLNKQHNINNITLNAANPSSPYDNIDDTSNGEWTHMPNKRNLSDSSDPQSPDPNINKNKKLFITKNRYELLQVEPQITQNLTTETQNSTSETPNYVNPIKPPPPIFVKGIVKFPDLCAALIEKIGVDNFFCKSSADSLKIQTANPDAYRTLIHFLRDQNAQFHTYQLREDKPTRVVLRNLHPTTSTELIKSKLELRLFEVRKVTNVLHKSSKSPLPLFFVDLEPTDHSNDIFKLSSFLHTKIKVEEPYKPKVISQCLNCQDYGHTRAYCGYPARCVRCSAFHPSSECTKTRETAAKCALCSGDYLANYRGCSDYKELQRRKTPTTKSNFLYDNIKHNVNNYNVKANHPLPTSFGNNSAAPSKTYAQATSSQPSQSSPSTPPSDLTVTISSFVDELKSLINPLIALLTQSVLFDKRIDIALISEIHFTEYSYISIPGYCLIKSNHPDGTAHGGAAILIKSSLKYYSLVNYSQNHFQSCAISIKINNIPVAIAAIYSPPKHNLTIDNLTDFFDSTANNFIIGGDYNAKHQSWGCRVTNSRGNLLYNFTNMKKYKILAPPGPTYWPTSVRKKPDILDIFVTKIPRNLYYSINNILDLNSDHSSVILNIDVTPQARSISPKLFTAATNRLKFHNIIAEEINLKISLKSAQEIDDAVNYLTTLIQSAASKSNTLNTTKNSAHNHPIVSEQVRSLIVEKRRARARYQITRLPSHKSAYNRLANSLKKLLAKNKADMYEQKLTSLSSVDGSLWRETKKLLQYKRPSVPLKKPDNPFAFSDDDKAEVFKAHLHETFQPHHDILSPEHIEEILQMFEF</sequence>
<dbReference type="PANTHER" id="PTHR33273:SF2">
    <property type="entry name" value="ENDONUCLEASE_EXONUCLEASE_PHOSPHATASE DOMAIN-CONTAINING PROTEIN"/>
    <property type="match status" value="1"/>
</dbReference>
<gene>
    <name evidence="3" type="ORF">AGLY_002533</name>
</gene>
<dbReference type="EMBL" id="VYZN01000009">
    <property type="protein sequence ID" value="KAE9542622.1"/>
    <property type="molecule type" value="Genomic_DNA"/>
</dbReference>
<comment type="caution">
    <text evidence="3">The sequence shown here is derived from an EMBL/GenBank/DDBJ whole genome shotgun (WGS) entry which is preliminary data.</text>
</comment>
<keyword evidence="4" id="KW-1185">Reference proteome</keyword>
<dbReference type="AlphaFoldDB" id="A0A6G0U2V5"/>
<protein>
    <recommendedName>
        <fullName evidence="2">Pre-C2HC domain-containing protein</fullName>
    </recommendedName>
</protein>
<dbReference type="GO" id="GO:0003824">
    <property type="term" value="F:catalytic activity"/>
    <property type="evidence" value="ECO:0007669"/>
    <property type="project" value="InterPro"/>
</dbReference>